<dbReference type="RefSeq" id="WP_191318436.1">
    <property type="nucleotide sequence ID" value="NZ_BNCG01000003.1"/>
</dbReference>
<dbReference type="PANTHER" id="PTHR10434">
    <property type="entry name" value="1-ACYL-SN-GLYCEROL-3-PHOSPHATE ACYLTRANSFERASE"/>
    <property type="match status" value="1"/>
</dbReference>
<evidence type="ECO:0000256" key="1">
    <source>
        <dbReference type="ARBA" id="ARBA00005189"/>
    </source>
</evidence>
<name>A0ABV7UK49_9HYPH</name>
<feature type="domain" description="Phospholipid/glycerol acyltransferase" evidence="6">
    <location>
        <begin position="71"/>
        <end position="187"/>
    </location>
</feature>
<organism evidence="7 8">
    <name type="scientific">Camelimonas fluminis</name>
    <dbReference type="NCBI Taxonomy" id="1576911"/>
    <lineage>
        <taxon>Bacteria</taxon>
        <taxon>Pseudomonadati</taxon>
        <taxon>Pseudomonadota</taxon>
        <taxon>Alphaproteobacteria</taxon>
        <taxon>Hyphomicrobiales</taxon>
        <taxon>Chelatococcaceae</taxon>
        <taxon>Camelimonas</taxon>
    </lineage>
</organism>
<evidence type="ECO:0000256" key="3">
    <source>
        <dbReference type="ARBA" id="ARBA00022679"/>
    </source>
</evidence>
<dbReference type="SMART" id="SM00563">
    <property type="entry name" value="PlsC"/>
    <property type="match status" value="1"/>
</dbReference>
<reference evidence="8" key="1">
    <citation type="journal article" date="2019" name="Int. J. Syst. Evol. Microbiol.">
        <title>The Global Catalogue of Microorganisms (GCM) 10K type strain sequencing project: providing services to taxonomists for standard genome sequencing and annotation.</title>
        <authorList>
            <consortium name="The Broad Institute Genomics Platform"/>
            <consortium name="The Broad Institute Genome Sequencing Center for Infectious Disease"/>
            <person name="Wu L."/>
            <person name="Ma J."/>
        </authorList>
    </citation>
    <scope>NUCLEOTIDE SEQUENCE [LARGE SCALE GENOMIC DNA]</scope>
    <source>
        <strain evidence="8">KCTC 42282</strain>
    </source>
</reference>
<gene>
    <name evidence="7" type="ORF">ACFONL_17225</name>
</gene>
<evidence type="ECO:0000256" key="2">
    <source>
        <dbReference type="ARBA" id="ARBA00022516"/>
    </source>
</evidence>
<dbReference type="PANTHER" id="PTHR10434:SF64">
    <property type="entry name" value="1-ACYL-SN-GLYCEROL-3-PHOSPHATE ACYLTRANSFERASE-RELATED"/>
    <property type="match status" value="1"/>
</dbReference>
<proteinExistence type="predicted"/>
<dbReference type="EMBL" id="JBHRYC010000086">
    <property type="protein sequence ID" value="MFC3639085.1"/>
    <property type="molecule type" value="Genomic_DNA"/>
</dbReference>
<protein>
    <submittedName>
        <fullName evidence="7">Lysophospholipid acyltransferase family protein</fullName>
    </submittedName>
</protein>
<dbReference type="CDD" id="cd07989">
    <property type="entry name" value="LPLAT_AGPAT-like"/>
    <property type="match status" value="1"/>
</dbReference>
<comment type="caution">
    <text evidence="7">The sequence shown here is derived from an EMBL/GenBank/DDBJ whole genome shotgun (WGS) entry which is preliminary data.</text>
</comment>
<evidence type="ECO:0000256" key="4">
    <source>
        <dbReference type="ARBA" id="ARBA00023098"/>
    </source>
</evidence>
<evidence type="ECO:0000259" key="6">
    <source>
        <dbReference type="SMART" id="SM00563"/>
    </source>
</evidence>
<dbReference type="Proteomes" id="UP001595704">
    <property type="component" value="Unassembled WGS sequence"/>
</dbReference>
<accession>A0ABV7UK49</accession>
<sequence>MGNLRGNLRAWSRIAALTAITLVGVPVQWAALRVGARPVYQRLPVLFHRLVCRIIGVRVQVQGKPPRGQPTLLVSNHVSWADITAIASVTPLSFIAKSEVGGWPVFGTFARLQRSVFVDRARRSATAEVNGAIARRLADNEAMVLFAEGTTGEGMRVLPFRSALVGAVKDAAGGQPVRLQPMCICYVARNGLPLGRDGLPRIAWYGDMDLAPHLMDLLRSGDRYEAVISFGEPVTGDDVNRKVATRMAEDFARASVRRLRRSS</sequence>
<dbReference type="GO" id="GO:0016746">
    <property type="term" value="F:acyltransferase activity"/>
    <property type="evidence" value="ECO:0007669"/>
    <property type="project" value="UniProtKB-KW"/>
</dbReference>
<keyword evidence="4" id="KW-0443">Lipid metabolism</keyword>
<keyword evidence="3" id="KW-0808">Transferase</keyword>
<dbReference type="SUPFAM" id="SSF69593">
    <property type="entry name" value="Glycerol-3-phosphate (1)-acyltransferase"/>
    <property type="match status" value="1"/>
</dbReference>
<comment type="pathway">
    <text evidence="1">Lipid metabolism.</text>
</comment>
<evidence type="ECO:0000313" key="8">
    <source>
        <dbReference type="Proteomes" id="UP001595704"/>
    </source>
</evidence>
<evidence type="ECO:0000313" key="7">
    <source>
        <dbReference type="EMBL" id="MFC3639085.1"/>
    </source>
</evidence>
<dbReference type="Pfam" id="PF01553">
    <property type="entry name" value="Acyltransferase"/>
    <property type="match status" value="1"/>
</dbReference>
<evidence type="ECO:0000256" key="5">
    <source>
        <dbReference type="ARBA" id="ARBA00023315"/>
    </source>
</evidence>
<keyword evidence="5 7" id="KW-0012">Acyltransferase</keyword>
<keyword evidence="2" id="KW-0444">Lipid biosynthesis</keyword>
<keyword evidence="8" id="KW-1185">Reference proteome</keyword>
<dbReference type="InterPro" id="IPR002123">
    <property type="entry name" value="Plipid/glycerol_acylTrfase"/>
</dbReference>